<dbReference type="PANTHER" id="PTHR14428:SF5">
    <property type="entry name" value="NUCLEOLAR COMPLEX PROTEIN 3 HOMOLOG"/>
    <property type="match status" value="1"/>
</dbReference>
<dbReference type="InterPro" id="IPR016903">
    <property type="entry name" value="Nucleolar_cplx-assoc_3"/>
</dbReference>
<evidence type="ECO:0000256" key="1">
    <source>
        <dbReference type="SAM" id="MobiDB-lite"/>
    </source>
</evidence>
<feature type="region of interest" description="Disordered" evidence="1">
    <location>
        <begin position="93"/>
        <end position="120"/>
    </location>
</feature>
<dbReference type="PANTHER" id="PTHR14428">
    <property type="entry name" value="NUCLEOLAR COMPLEX PROTEIN 3"/>
    <property type="match status" value="1"/>
</dbReference>
<organism evidence="2 3">
    <name type="scientific">Timema podura</name>
    <name type="common">Walking stick</name>
    <dbReference type="NCBI Taxonomy" id="61482"/>
    <lineage>
        <taxon>Eukaryota</taxon>
        <taxon>Metazoa</taxon>
        <taxon>Ecdysozoa</taxon>
        <taxon>Arthropoda</taxon>
        <taxon>Hexapoda</taxon>
        <taxon>Insecta</taxon>
        <taxon>Pterygota</taxon>
        <taxon>Neoptera</taxon>
        <taxon>Polyneoptera</taxon>
        <taxon>Phasmatodea</taxon>
        <taxon>Timematodea</taxon>
        <taxon>Timematoidea</taxon>
        <taxon>Timematidae</taxon>
        <taxon>Timema</taxon>
    </lineage>
</organism>
<feature type="compositionally biased region" description="Basic residues" evidence="1">
    <location>
        <begin position="1"/>
        <end position="41"/>
    </location>
</feature>
<keyword evidence="3" id="KW-1185">Reference proteome</keyword>
<dbReference type="Proteomes" id="UP001153148">
    <property type="component" value="Unassembled WGS sequence"/>
</dbReference>
<feature type="region of interest" description="Disordered" evidence="1">
    <location>
        <begin position="1"/>
        <end position="69"/>
    </location>
</feature>
<evidence type="ECO:0000313" key="3">
    <source>
        <dbReference type="Proteomes" id="UP001153148"/>
    </source>
</evidence>
<gene>
    <name evidence="2" type="ORF">TPAB3V08_LOCUS8346</name>
</gene>
<name>A0ABN7P706_TIMPD</name>
<protein>
    <submittedName>
        <fullName evidence="2">Uncharacterized protein</fullName>
    </submittedName>
</protein>
<feature type="compositionally biased region" description="Basic and acidic residues" evidence="1">
    <location>
        <begin position="152"/>
        <end position="162"/>
    </location>
</feature>
<feature type="region of interest" description="Disordered" evidence="1">
    <location>
        <begin position="152"/>
        <end position="180"/>
    </location>
</feature>
<evidence type="ECO:0000313" key="2">
    <source>
        <dbReference type="EMBL" id="CAG2061392.1"/>
    </source>
</evidence>
<reference evidence="2" key="1">
    <citation type="submission" date="2021-03" db="EMBL/GenBank/DDBJ databases">
        <authorList>
            <person name="Tran Van P."/>
        </authorList>
    </citation>
    <scope>NUCLEOTIDE SEQUENCE</scope>
</reference>
<feature type="non-terminal residue" evidence="2">
    <location>
        <position position="1"/>
    </location>
</feature>
<proteinExistence type="predicted"/>
<comment type="caution">
    <text evidence="2">The sequence shown here is derived from an EMBL/GenBank/DDBJ whole genome shotgun (WGS) entry which is preliminary data.</text>
</comment>
<dbReference type="EMBL" id="CAJPIN010015717">
    <property type="protein sequence ID" value="CAG2061392.1"/>
    <property type="molecule type" value="Genomic_DNA"/>
</dbReference>
<sequence>KGKKLRVSKVKRGNQKRTKLSKQGKLKTQRHKKAKPSKRSAAKPVKQPEKDGQGEEEEESDHGEDMLKMVDQEDLGFLKNAITNRSYSIFNRLHYKENVDENGVQKKRGRTTTHDDDDKDDLEKEYEELIDEPGFKKTKLLLPIKTKDGVVRRQTKEDTKEDDHEEPALTDAKEQEESDSDMELVLADEKVGNLDITKPVSMADLFVCREEVLQRCKFRIGVLSSGLLENPQQKVTNL</sequence>
<feature type="non-terminal residue" evidence="2">
    <location>
        <position position="238"/>
    </location>
</feature>
<accession>A0ABN7P706</accession>